<reference evidence="5 6" key="1">
    <citation type="journal article" date="2012" name="G3 (Bethesda)">
        <title>Pichia sorbitophila, an interspecies yeast hybrid reveals early steps of genome resolution following polyploidization.</title>
        <authorList>
            <person name="Leh Louis V."/>
            <person name="Despons L."/>
            <person name="Friedrich A."/>
            <person name="Martin T."/>
            <person name="Durrens P."/>
            <person name="Casaregola S."/>
            <person name="Neuveglise C."/>
            <person name="Fairhead C."/>
            <person name="Marck C."/>
            <person name="Cruz J.A."/>
            <person name="Straub M.L."/>
            <person name="Kugler V."/>
            <person name="Sacerdot C."/>
            <person name="Uzunov Z."/>
            <person name="Thierry A."/>
            <person name="Weiss S."/>
            <person name="Bleykasten C."/>
            <person name="De Montigny J."/>
            <person name="Jacques N."/>
            <person name="Jung P."/>
            <person name="Lemaire M."/>
            <person name="Mallet S."/>
            <person name="Morel G."/>
            <person name="Richard G.F."/>
            <person name="Sarkar A."/>
            <person name="Savel G."/>
            <person name="Schacherer J."/>
            <person name="Seret M.L."/>
            <person name="Talla E."/>
            <person name="Samson G."/>
            <person name="Jubin C."/>
            <person name="Poulain J."/>
            <person name="Vacherie B."/>
            <person name="Barbe V."/>
            <person name="Pelletier E."/>
            <person name="Sherman D.J."/>
            <person name="Westhof E."/>
            <person name="Weissenbach J."/>
            <person name="Baret P.V."/>
            <person name="Wincker P."/>
            <person name="Gaillardin C."/>
            <person name="Dujon B."/>
            <person name="Souciet J.L."/>
        </authorList>
    </citation>
    <scope>NUCLEOTIDE SEQUENCE [LARGE SCALE GENOMIC DNA]</scope>
    <source>
        <strain evidence="6">ATCC MYA-4447 / BCRC 22081 / CBS 7064 / NBRC 10061 / NRRL Y-12695</strain>
    </source>
</reference>
<dbReference type="Gene3D" id="1.25.10.10">
    <property type="entry name" value="Leucine-rich Repeat Variant"/>
    <property type="match status" value="1"/>
</dbReference>
<dbReference type="InParanoid" id="G8YCU4"/>
<dbReference type="InterPro" id="IPR016024">
    <property type="entry name" value="ARM-type_fold"/>
</dbReference>
<comment type="similarity">
    <text evidence="1">Belongs to the HGH1 family.</text>
</comment>
<sequence>MPSELEELVGFLHSPQPAVKQIALDNLVGFSQGPQSQIFTINNYEPIRDLKTLAKDKGRTMVTQSVTTLANLCEDLTIRDIIAEDVDFLKFLVQSILNTRNSSADIMCILLANIAKNDHIANVFDFKYEHDEEHSKIFKSNHAMDCLMDCFVKGFDRTLNKYASYEFLSFFFADASRSVKGRTYFVTEQEYDGITPISKLLVFTEKYDDRIRREGAASTIKNCLFDIKAHMNLLTNEKINLLPYLLLPIAGSEELDEDDMFNLPDELQLLPSDKKRDPMNSIICIHLESLLLLCTTREAREYVREKSVYPLVRELHKAVDDPQIADLCEKLVQLLMRDEAPKPTDELSEEEEDDKILEIL</sequence>
<organism evidence="5 6">
    <name type="scientific">Pichia sorbitophila (strain ATCC MYA-4447 / BCRC 22081 / CBS 7064 / NBRC 10061 / NRRL Y-12695)</name>
    <name type="common">Hybrid yeast</name>
    <dbReference type="NCBI Taxonomy" id="559304"/>
    <lineage>
        <taxon>Eukaryota</taxon>
        <taxon>Fungi</taxon>
        <taxon>Dikarya</taxon>
        <taxon>Ascomycota</taxon>
        <taxon>Saccharomycotina</taxon>
        <taxon>Pichiomycetes</taxon>
        <taxon>Debaryomycetaceae</taxon>
        <taxon>Millerozyma</taxon>
    </lineage>
</organism>
<dbReference type="AlphaFoldDB" id="G8YCU4"/>
<dbReference type="eggNOG" id="KOG2973">
    <property type="taxonomic scope" value="Eukaryota"/>
</dbReference>
<dbReference type="Pfam" id="PF04064">
    <property type="entry name" value="DUF384"/>
    <property type="match status" value="1"/>
</dbReference>
<evidence type="ECO:0000313" key="5">
    <source>
        <dbReference type="EMBL" id="CCE82775.1"/>
    </source>
</evidence>
<evidence type="ECO:0000256" key="1">
    <source>
        <dbReference type="ARBA" id="ARBA00006712"/>
    </source>
</evidence>
<evidence type="ECO:0000259" key="3">
    <source>
        <dbReference type="Pfam" id="PF04063"/>
    </source>
</evidence>
<dbReference type="STRING" id="559304.G8YCU4"/>
<dbReference type="Pfam" id="PF04063">
    <property type="entry name" value="DUF383"/>
    <property type="match status" value="1"/>
</dbReference>
<dbReference type="InterPro" id="IPR007205">
    <property type="entry name" value="Protein_HGH1_N"/>
</dbReference>
<dbReference type="InterPro" id="IPR039717">
    <property type="entry name" value="Hgh1"/>
</dbReference>
<dbReference type="InterPro" id="IPR007206">
    <property type="entry name" value="Protein_HGH1_C"/>
</dbReference>
<dbReference type="SUPFAM" id="SSF48371">
    <property type="entry name" value="ARM repeat"/>
    <property type="match status" value="1"/>
</dbReference>
<evidence type="ECO:0000313" key="6">
    <source>
        <dbReference type="Proteomes" id="UP000005222"/>
    </source>
</evidence>
<accession>G8YCU4</accession>
<dbReference type="PANTHER" id="PTHR13387">
    <property type="entry name" value="PROTEIN HGH1 HOMOLOG"/>
    <property type="match status" value="1"/>
</dbReference>
<dbReference type="InterPro" id="IPR011989">
    <property type="entry name" value="ARM-like"/>
</dbReference>
<gene>
    <name evidence="5" type="primary">Piso0_002521</name>
    <name evidence="5" type="ORF">GNLVRS01_PISO0J13803g</name>
</gene>
<evidence type="ECO:0000256" key="2">
    <source>
        <dbReference type="ARBA" id="ARBA00014076"/>
    </source>
</evidence>
<dbReference type="EMBL" id="FO082050">
    <property type="protein sequence ID" value="CCE82775.1"/>
    <property type="molecule type" value="Genomic_DNA"/>
</dbReference>
<dbReference type="Proteomes" id="UP000005222">
    <property type="component" value="Chromosome J"/>
</dbReference>
<dbReference type="PANTHER" id="PTHR13387:SF9">
    <property type="entry name" value="PROTEIN HGH1 HOMOLOG"/>
    <property type="match status" value="1"/>
</dbReference>
<dbReference type="HOGENOM" id="CLU_037769_2_1_1"/>
<keyword evidence="6" id="KW-1185">Reference proteome</keyword>
<dbReference type="OrthoDB" id="338814at2759"/>
<feature type="domain" description="Protein HGH1 N-terminal" evidence="3">
    <location>
        <begin position="96"/>
        <end position="284"/>
    </location>
</feature>
<protein>
    <recommendedName>
        <fullName evidence="2">Protein HGH1 homolog</fullName>
    </recommendedName>
</protein>
<feature type="domain" description="Protein HGH1 C-terminal" evidence="4">
    <location>
        <begin position="289"/>
        <end position="341"/>
    </location>
</feature>
<dbReference type="FunCoup" id="G8YCU4">
    <property type="interactions" value="1791"/>
</dbReference>
<evidence type="ECO:0000259" key="4">
    <source>
        <dbReference type="Pfam" id="PF04064"/>
    </source>
</evidence>
<dbReference type="OMA" id="NCNFLAS"/>
<name>G8YCU4_PICSO</name>
<proteinExistence type="inferred from homology"/>